<dbReference type="SUPFAM" id="SSF55681">
    <property type="entry name" value="Class II aaRS and biotin synthetases"/>
    <property type="match status" value="1"/>
</dbReference>
<dbReference type="AlphaFoldDB" id="A0A1E5S0I6"/>
<dbReference type="OrthoDB" id="201621at2759"/>
<dbReference type="InterPro" id="IPR004143">
    <property type="entry name" value="BPL_LPL_catalytic"/>
</dbReference>
<dbReference type="FunCoup" id="A0A1E5S0I6">
    <property type="interactions" value="255"/>
</dbReference>
<sequence>MQKFRALAIRTTPLSRQLRFYKKLPHGQNSAPFQDDLQADPKYQSLNTMYSDMFTSNESLTDKNFPSKENNSDQHVGFDDDIAAINQEIQDFFEPSVSSQDKTDFTLLNAAQLESLAKKDGKFVVQSLSNNPYFNLALEDYIFESTPRPEDFSTNDYQNQRLIFYINSKCCVIGKNQNPWKELYLENLKAQGIPFLRRRSGGGCVVHDLGNVNYSFLTSRKEFDKTFFNKLIVNSLKANDKDACTKDLKLNERGDITLNGYKVSGSAFKVAKNKSYHHGTMLISSALPQFKNLLKPDTVVGEQWDCNSVESVRSHICNLKDHNVMSETDDFVQLISTSFKDHFSEGNESSEPVHIFQCDESVSKIPEIKATMEKLQSAEWKYEHTPRFNVTYNGGTWYQVEKGVIVDSYNKAQTGQHFATAAKI</sequence>
<organism evidence="6 7">
    <name type="scientific">Hanseniaspora osmophila</name>
    <dbReference type="NCBI Taxonomy" id="56408"/>
    <lineage>
        <taxon>Eukaryota</taxon>
        <taxon>Fungi</taxon>
        <taxon>Dikarya</taxon>
        <taxon>Ascomycota</taxon>
        <taxon>Saccharomycotina</taxon>
        <taxon>Saccharomycetes</taxon>
        <taxon>Saccharomycodales</taxon>
        <taxon>Saccharomycodaceae</taxon>
        <taxon>Hanseniaspora</taxon>
    </lineage>
</organism>
<evidence type="ECO:0000259" key="5">
    <source>
        <dbReference type="PROSITE" id="PS51733"/>
    </source>
</evidence>
<comment type="caution">
    <text evidence="6">The sequence shown here is derived from an EMBL/GenBank/DDBJ whole genome shotgun (WGS) entry which is preliminary data.</text>
</comment>
<reference evidence="7" key="1">
    <citation type="journal article" date="2016" name="Genome Announc.">
        <title>Genome sequences of three species of Hanseniaspora isolated from spontaneous wine fermentations.</title>
        <authorList>
            <person name="Sternes P.R."/>
            <person name="Lee D."/>
            <person name="Kutyna D.R."/>
            <person name="Borneman A.R."/>
        </authorList>
    </citation>
    <scope>NUCLEOTIDE SEQUENCE [LARGE SCALE GENOMIC DNA]</scope>
    <source>
        <strain evidence="7">AWRI3579</strain>
    </source>
</reference>
<dbReference type="Pfam" id="PF21948">
    <property type="entry name" value="LplA-B_cat"/>
    <property type="match status" value="1"/>
</dbReference>
<dbReference type="InterPro" id="IPR045864">
    <property type="entry name" value="aa-tRNA-synth_II/BPL/LPL"/>
</dbReference>
<protein>
    <recommendedName>
        <fullName evidence="4">Putative lipoate-protein ligase A</fullName>
    </recommendedName>
</protein>
<dbReference type="GO" id="GO:0017118">
    <property type="term" value="F:lipoyltransferase activity"/>
    <property type="evidence" value="ECO:0007669"/>
    <property type="project" value="TreeGrafter"/>
</dbReference>
<dbReference type="STRING" id="56408.A0A1E5S0I6"/>
<feature type="domain" description="BPL/LPL catalytic" evidence="5">
    <location>
        <begin position="156"/>
        <end position="347"/>
    </location>
</feature>
<dbReference type="InterPro" id="IPR004562">
    <property type="entry name" value="LipoylTrfase_LipoateP_Ligase"/>
</dbReference>
<dbReference type="GO" id="GO:0016874">
    <property type="term" value="F:ligase activity"/>
    <property type="evidence" value="ECO:0007669"/>
    <property type="project" value="UniProtKB-KW"/>
</dbReference>
<name>A0A1E5S0I6_9ASCO</name>
<evidence type="ECO:0000256" key="3">
    <source>
        <dbReference type="ARBA" id="ARBA00008242"/>
    </source>
</evidence>
<comment type="function">
    <text evidence="1">Catalyzes both the ATP-dependent activation of exogenously supplied lipoate to lipoyl-AMP and the transfer of the activated lipoyl onto the lipoyl domains of lipoate-dependent enzymes.</text>
</comment>
<dbReference type="NCBIfam" id="TIGR00545">
    <property type="entry name" value="lipoyltrans"/>
    <property type="match status" value="1"/>
</dbReference>
<dbReference type="PANTHER" id="PTHR12561:SF3">
    <property type="entry name" value="LIPOYLTRANSFERASE 1, MITOCHONDRIAL"/>
    <property type="match status" value="1"/>
</dbReference>
<evidence type="ECO:0000313" key="7">
    <source>
        <dbReference type="Proteomes" id="UP000095728"/>
    </source>
</evidence>
<keyword evidence="7" id="KW-1185">Reference proteome</keyword>
<accession>A0A1E5S0I6</accession>
<dbReference type="InParanoid" id="A0A1E5S0I6"/>
<dbReference type="EMBL" id="LPNM01000001">
    <property type="protein sequence ID" value="OEJ92515.1"/>
    <property type="molecule type" value="Genomic_DNA"/>
</dbReference>
<dbReference type="PANTHER" id="PTHR12561">
    <property type="entry name" value="LIPOATE-PROTEIN LIGASE"/>
    <property type="match status" value="1"/>
</dbReference>
<dbReference type="Proteomes" id="UP000095728">
    <property type="component" value="Unassembled WGS sequence"/>
</dbReference>
<keyword evidence="6" id="KW-0436">Ligase</keyword>
<dbReference type="GO" id="GO:0005739">
    <property type="term" value="C:mitochondrion"/>
    <property type="evidence" value="ECO:0007669"/>
    <property type="project" value="TreeGrafter"/>
</dbReference>
<gene>
    <name evidence="6" type="ORF">AWRI3579_g64</name>
</gene>
<dbReference type="PROSITE" id="PS51733">
    <property type="entry name" value="BPL_LPL_CATALYTIC"/>
    <property type="match status" value="1"/>
</dbReference>
<dbReference type="Gene3D" id="3.30.930.10">
    <property type="entry name" value="Bira Bifunctional Protein, Domain 2"/>
    <property type="match status" value="1"/>
</dbReference>
<evidence type="ECO:0000256" key="2">
    <source>
        <dbReference type="ARBA" id="ARBA00005085"/>
    </source>
</evidence>
<dbReference type="GO" id="GO:0009249">
    <property type="term" value="P:protein lipoylation"/>
    <property type="evidence" value="ECO:0007669"/>
    <property type="project" value="InterPro"/>
</dbReference>
<comment type="similarity">
    <text evidence="3">Belongs to the LplA family.</text>
</comment>
<dbReference type="UniPathway" id="UPA00537">
    <property type="reaction ID" value="UER00595"/>
</dbReference>
<comment type="pathway">
    <text evidence="2">Protein modification; protein lipoylation via exogenous pathway; protein N(6)-(lipoyl)lysine from lipoate: step 2/2.</text>
</comment>
<evidence type="ECO:0000313" key="6">
    <source>
        <dbReference type="EMBL" id="OEJ92515.1"/>
    </source>
</evidence>
<proteinExistence type="inferred from homology"/>
<evidence type="ECO:0000256" key="4">
    <source>
        <dbReference type="ARBA" id="ARBA00015925"/>
    </source>
</evidence>
<evidence type="ECO:0000256" key="1">
    <source>
        <dbReference type="ARBA" id="ARBA00003253"/>
    </source>
</evidence>
<dbReference type="CDD" id="cd16443">
    <property type="entry name" value="LplA"/>
    <property type="match status" value="1"/>
</dbReference>